<evidence type="ECO:0000256" key="7">
    <source>
        <dbReference type="SAM" id="Phobius"/>
    </source>
</evidence>
<dbReference type="Proteomes" id="UP001203852">
    <property type="component" value="Unassembled WGS sequence"/>
</dbReference>
<gene>
    <name evidence="9" type="ORF">EDD36DRAFT_389803</name>
</gene>
<sequence length="325" mass="35769">MLGLIWSMTAIAAIVIALRLFTSTTVSRKITASDYLVIGALVFGVACNALFTVSAHFGLGRHIFYLKPKQLSVTFKYLVVAQPFGMVSPMFARIGFATYLLQLVGPWRLNRYILYLVIGMEVLVNLISVILYLSQCGTHFTDLWDVQQASTGHCIPRSITTKFDYFQGAFNTLVDLVLTFIPIRLVTSLKLSRRIKAGLMVLLGISLLASIASIMRTYQLSVLIKSVDFTRASAAFAIWYNVENFVVIVAASIPTIRPLFTRDKNQKPGSSKTPLSYGTSSQRTHDHEKQSPGNAFGGGVSAGADRGTILRSDTWDVSRDPTPEA</sequence>
<comment type="subcellular location">
    <subcellularLocation>
        <location evidence="1">Membrane</location>
        <topology evidence="1">Multi-pass membrane protein</topology>
    </subcellularLocation>
</comment>
<keyword evidence="4 7" id="KW-0472">Membrane</keyword>
<dbReference type="AlphaFoldDB" id="A0AAN6DLP1"/>
<dbReference type="PANTHER" id="PTHR33048">
    <property type="entry name" value="PTH11-LIKE INTEGRAL MEMBRANE PROTEIN (AFU_ORTHOLOGUE AFUA_5G11245)"/>
    <property type="match status" value="1"/>
</dbReference>
<dbReference type="GO" id="GO:0016020">
    <property type="term" value="C:membrane"/>
    <property type="evidence" value="ECO:0007669"/>
    <property type="project" value="UniProtKB-SubCell"/>
</dbReference>
<feature type="transmembrane region" description="Helical" evidence="7">
    <location>
        <begin position="35"/>
        <end position="57"/>
    </location>
</feature>
<proteinExistence type="inferred from homology"/>
<protein>
    <recommendedName>
        <fullName evidence="8">Rhodopsin domain-containing protein</fullName>
    </recommendedName>
</protein>
<reference evidence="9" key="1">
    <citation type="journal article" date="2022" name="bioRxiv">
        <title>Deciphering the potential niche of two novel black yeast fungi from a biological soil crust based on their genomes, phenotypes, and melanin regulation.</title>
        <authorList>
            <consortium name="DOE Joint Genome Institute"/>
            <person name="Carr E.C."/>
            <person name="Barton Q."/>
            <person name="Grambo S."/>
            <person name="Sullivan M."/>
            <person name="Renfro C.M."/>
            <person name="Kuo A."/>
            <person name="Pangilinan J."/>
            <person name="Lipzen A."/>
            <person name="Keymanesh K."/>
            <person name="Savage E."/>
            <person name="Barry K."/>
            <person name="Grigoriev I.V."/>
            <person name="Riekhof W.R."/>
            <person name="Harris S.S."/>
        </authorList>
    </citation>
    <scope>NUCLEOTIDE SEQUENCE</scope>
    <source>
        <strain evidence="9">JF 03-4F</strain>
    </source>
</reference>
<comment type="caution">
    <text evidence="9">The sequence shown here is derived from an EMBL/GenBank/DDBJ whole genome shotgun (WGS) entry which is preliminary data.</text>
</comment>
<evidence type="ECO:0000256" key="1">
    <source>
        <dbReference type="ARBA" id="ARBA00004141"/>
    </source>
</evidence>
<keyword evidence="3 7" id="KW-1133">Transmembrane helix</keyword>
<feature type="transmembrane region" description="Helical" evidence="7">
    <location>
        <begin position="113"/>
        <end position="134"/>
    </location>
</feature>
<dbReference type="Pfam" id="PF20684">
    <property type="entry name" value="Fung_rhodopsin"/>
    <property type="match status" value="1"/>
</dbReference>
<organism evidence="9 10">
    <name type="scientific">Exophiala viscosa</name>
    <dbReference type="NCBI Taxonomy" id="2486360"/>
    <lineage>
        <taxon>Eukaryota</taxon>
        <taxon>Fungi</taxon>
        <taxon>Dikarya</taxon>
        <taxon>Ascomycota</taxon>
        <taxon>Pezizomycotina</taxon>
        <taxon>Eurotiomycetes</taxon>
        <taxon>Chaetothyriomycetidae</taxon>
        <taxon>Chaetothyriales</taxon>
        <taxon>Herpotrichiellaceae</taxon>
        <taxon>Exophiala</taxon>
    </lineage>
</organism>
<evidence type="ECO:0000313" key="9">
    <source>
        <dbReference type="EMBL" id="KAI1607842.1"/>
    </source>
</evidence>
<accession>A0AAN6DLP1</accession>
<dbReference type="InterPro" id="IPR049326">
    <property type="entry name" value="Rhodopsin_dom_fungi"/>
</dbReference>
<evidence type="ECO:0000313" key="10">
    <source>
        <dbReference type="Proteomes" id="UP001203852"/>
    </source>
</evidence>
<evidence type="ECO:0000259" key="8">
    <source>
        <dbReference type="Pfam" id="PF20684"/>
    </source>
</evidence>
<evidence type="ECO:0000256" key="3">
    <source>
        <dbReference type="ARBA" id="ARBA00022989"/>
    </source>
</evidence>
<comment type="similarity">
    <text evidence="5">Belongs to the SAT4 family.</text>
</comment>
<dbReference type="InterPro" id="IPR052337">
    <property type="entry name" value="SAT4-like"/>
</dbReference>
<feature type="transmembrane region" description="Helical" evidence="7">
    <location>
        <begin position="6"/>
        <end position="23"/>
    </location>
</feature>
<evidence type="ECO:0000256" key="2">
    <source>
        <dbReference type="ARBA" id="ARBA00022692"/>
    </source>
</evidence>
<feature type="domain" description="Rhodopsin" evidence="8">
    <location>
        <begin position="18"/>
        <end position="262"/>
    </location>
</feature>
<dbReference type="PANTHER" id="PTHR33048:SF47">
    <property type="entry name" value="INTEGRAL MEMBRANE PROTEIN-RELATED"/>
    <property type="match status" value="1"/>
</dbReference>
<name>A0AAN6DLP1_9EURO</name>
<feature type="transmembrane region" description="Helical" evidence="7">
    <location>
        <begin position="238"/>
        <end position="260"/>
    </location>
</feature>
<feature type="compositionally biased region" description="Basic and acidic residues" evidence="6">
    <location>
        <begin position="313"/>
        <end position="325"/>
    </location>
</feature>
<feature type="transmembrane region" description="Helical" evidence="7">
    <location>
        <begin position="77"/>
        <end position="101"/>
    </location>
</feature>
<feature type="transmembrane region" description="Helical" evidence="7">
    <location>
        <begin position="197"/>
        <end position="218"/>
    </location>
</feature>
<feature type="region of interest" description="Disordered" evidence="6">
    <location>
        <begin position="262"/>
        <end position="325"/>
    </location>
</feature>
<feature type="transmembrane region" description="Helical" evidence="7">
    <location>
        <begin position="165"/>
        <end position="185"/>
    </location>
</feature>
<dbReference type="EMBL" id="MU404366">
    <property type="protein sequence ID" value="KAI1607842.1"/>
    <property type="molecule type" value="Genomic_DNA"/>
</dbReference>
<keyword evidence="2 7" id="KW-0812">Transmembrane</keyword>
<keyword evidence="10" id="KW-1185">Reference proteome</keyword>
<feature type="compositionally biased region" description="Polar residues" evidence="6">
    <location>
        <begin position="267"/>
        <end position="282"/>
    </location>
</feature>
<evidence type="ECO:0000256" key="5">
    <source>
        <dbReference type="ARBA" id="ARBA00038359"/>
    </source>
</evidence>
<evidence type="ECO:0000256" key="4">
    <source>
        <dbReference type="ARBA" id="ARBA00023136"/>
    </source>
</evidence>
<evidence type="ECO:0000256" key="6">
    <source>
        <dbReference type="SAM" id="MobiDB-lite"/>
    </source>
</evidence>